<evidence type="ECO:0008006" key="4">
    <source>
        <dbReference type="Google" id="ProtNLM"/>
    </source>
</evidence>
<dbReference type="EMBL" id="JBHUON010000013">
    <property type="protein sequence ID" value="MFD2865337.1"/>
    <property type="molecule type" value="Genomic_DNA"/>
</dbReference>
<gene>
    <name evidence="2" type="ORF">ACFSYC_11620</name>
</gene>
<dbReference type="Proteomes" id="UP001597601">
    <property type="component" value="Unassembled WGS sequence"/>
</dbReference>
<evidence type="ECO:0000256" key="1">
    <source>
        <dbReference type="SAM" id="Phobius"/>
    </source>
</evidence>
<keyword evidence="1" id="KW-0472">Membrane</keyword>
<name>A0ABW5XSV0_9SPHI</name>
<keyword evidence="1" id="KW-1133">Transmembrane helix</keyword>
<keyword evidence="1" id="KW-0812">Transmembrane</keyword>
<dbReference type="RefSeq" id="WP_377127490.1">
    <property type="nucleotide sequence ID" value="NZ_JBHUON010000013.1"/>
</dbReference>
<protein>
    <recommendedName>
        <fullName evidence="4">DUF5668 domain-containing protein</fullName>
    </recommendedName>
</protein>
<comment type="caution">
    <text evidence="2">The sequence shown here is derived from an EMBL/GenBank/DDBJ whole genome shotgun (WGS) entry which is preliminary data.</text>
</comment>
<evidence type="ECO:0000313" key="3">
    <source>
        <dbReference type="Proteomes" id="UP001597601"/>
    </source>
</evidence>
<reference evidence="3" key="1">
    <citation type="journal article" date="2019" name="Int. J. Syst. Evol. Microbiol.">
        <title>The Global Catalogue of Microorganisms (GCM) 10K type strain sequencing project: providing services to taxonomists for standard genome sequencing and annotation.</title>
        <authorList>
            <consortium name="The Broad Institute Genomics Platform"/>
            <consortium name="The Broad Institute Genome Sequencing Center for Infectious Disease"/>
            <person name="Wu L."/>
            <person name="Ma J."/>
        </authorList>
    </citation>
    <scope>NUCLEOTIDE SEQUENCE [LARGE SCALE GENOMIC DNA]</scope>
    <source>
        <strain evidence="3">KCTC 52232</strain>
    </source>
</reference>
<accession>A0ABW5XSV0</accession>
<organism evidence="2 3">
    <name type="scientific">Mucilaginibacter antarcticus</name>
    <dbReference type="NCBI Taxonomy" id="1855725"/>
    <lineage>
        <taxon>Bacteria</taxon>
        <taxon>Pseudomonadati</taxon>
        <taxon>Bacteroidota</taxon>
        <taxon>Sphingobacteriia</taxon>
        <taxon>Sphingobacteriales</taxon>
        <taxon>Sphingobacteriaceae</taxon>
        <taxon>Mucilaginibacter</taxon>
    </lineage>
</organism>
<sequence length="329" mass="36223">MKNDRIIPGVILVLIGVVILLHNYGYLGFHLLNFVYLIPILIVLWGVNLIFGDKKSSPAAVGIKIAIVIVGFALVLFGDFAKRHKFWNGDQYGFNMDMNDDNDDDNNDNHNVTKVEGNSEYLAPYTDSIKIARLNISGGGAVYTLSDTTNELFSATTREFKGKYVYSHSRQDSVSELNFKMQGHSNLKFNFGSKNHNARNNEAIFKLNTKPEWEINIKAGAAKLDFDLSKFKVRSLNVAGGAADFEVKLGQPLANTNVNVETGMSSTTIRIPNGAACHIKSSTGLSSTSFDGFDKKEDGNYETPGFAGATNKLHIKISGGMADFKVERY</sequence>
<evidence type="ECO:0000313" key="2">
    <source>
        <dbReference type="EMBL" id="MFD2865337.1"/>
    </source>
</evidence>
<feature type="transmembrane region" description="Helical" evidence="1">
    <location>
        <begin position="57"/>
        <end position="77"/>
    </location>
</feature>
<feature type="transmembrane region" description="Helical" evidence="1">
    <location>
        <begin position="31"/>
        <end position="51"/>
    </location>
</feature>
<keyword evidence="3" id="KW-1185">Reference proteome</keyword>
<feature type="transmembrane region" description="Helical" evidence="1">
    <location>
        <begin position="6"/>
        <end position="24"/>
    </location>
</feature>
<proteinExistence type="predicted"/>